<dbReference type="SMART" id="SM00353">
    <property type="entry name" value="HLH"/>
    <property type="match status" value="1"/>
</dbReference>
<dbReference type="AlphaFoldDB" id="A0A8X8BF08"/>
<evidence type="ECO:0000256" key="11">
    <source>
        <dbReference type="ARBA" id="ARBA00077672"/>
    </source>
</evidence>
<evidence type="ECO:0000256" key="10">
    <source>
        <dbReference type="ARBA" id="ARBA00076138"/>
    </source>
</evidence>
<keyword evidence="3" id="KW-0597">Phosphoprotein</keyword>
<comment type="subunit">
    <text evidence="8">Forms homodimers or heterodimers with TCF3 gene products E12 and E47. These dimers bind to the E-box site, however, heterodimer with MYOD1 does not bind target DNA.</text>
</comment>
<evidence type="ECO:0000256" key="3">
    <source>
        <dbReference type="ARBA" id="ARBA00022553"/>
    </source>
</evidence>
<name>A0A8X8BF08_POLSE</name>
<evidence type="ECO:0000256" key="2">
    <source>
        <dbReference type="ARBA" id="ARBA00022491"/>
    </source>
</evidence>
<accession>A0A8X8BF08</accession>
<reference evidence="14 15" key="1">
    <citation type="journal article" date="2021" name="Cell">
        <title>Tracing the genetic footprints of vertebrate landing in non-teleost ray-finned fishes.</title>
        <authorList>
            <person name="Bi X."/>
            <person name="Wang K."/>
            <person name="Yang L."/>
            <person name="Pan H."/>
            <person name="Jiang H."/>
            <person name="Wei Q."/>
            <person name="Fang M."/>
            <person name="Yu H."/>
            <person name="Zhu C."/>
            <person name="Cai Y."/>
            <person name="He Y."/>
            <person name="Gan X."/>
            <person name="Zeng H."/>
            <person name="Yu D."/>
            <person name="Zhu Y."/>
            <person name="Jiang H."/>
            <person name="Qiu Q."/>
            <person name="Yang H."/>
            <person name="Zhang Y.E."/>
            <person name="Wang W."/>
            <person name="Zhu M."/>
            <person name="He S."/>
            <person name="Zhang G."/>
        </authorList>
    </citation>
    <scope>NUCLEOTIDE SEQUENCE [LARGE SCALE GENOMIC DNA]</scope>
    <source>
        <strain evidence="14">Bchr_013</strain>
    </source>
</reference>
<sequence>MKSKGKASKFSRRSSIEADRELQVEEPDTDGPRPRRKTASEDATPSARRRRPLSSCKERNARRLESNERERHRMHKLNNAFQALREAIPHVKTDKKLSKIETLTLAKNYIKSLTGIILEMSSGVLPAAVAGDSAGASRLMQSRRPELDESGGERLAQYLTQITGYREGS</sequence>
<dbReference type="Pfam" id="PF00010">
    <property type="entry name" value="HLH"/>
    <property type="match status" value="1"/>
</dbReference>
<feature type="compositionally biased region" description="Basic and acidic residues" evidence="12">
    <location>
        <begin position="56"/>
        <end position="71"/>
    </location>
</feature>
<dbReference type="Gene3D" id="4.10.280.10">
    <property type="entry name" value="Helix-loop-helix DNA-binding domain"/>
    <property type="match status" value="1"/>
</dbReference>
<evidence type="ECO:0000313" key="15">
    <source>
        <dbReference type="Proteomes" id="UP000886611"/>
    </source>
</evidence>
<dbReference type="GO" id="GO:0000981">
    <property type="term" value="F:DNA-binding transcription factor activity, RNA polymerase II-specific"/>
    <property type="evidence" value="ECO:0007669"/>
    <property type="project" value="TreeGrafter"/>
</dbReference>
<feature type="domain" description="BHLH" evidence="13">
    <location>
        <begin position="61"/>
        <end position="113"/>
    </location>
</feature>
<evidence type="ECO:0000256" key="6">
    <source>
        <dbReference type="ARBA" id="ARBA00023163"/>
    </source>
</evidence>
<keyword evidence="7" id="KW-0539">Nucleus</keyword>
<evidence type="ECO:0000313" key="14">
    <source>
        <dbReference type="EMBL" id="KAG2456088.1"/>
    </source>
</evidence>
<feature type="non-terminal residue" evidence="14">
    <location>
        <position position="1"/>
    </location>
</feature>
<keyword evidence="4" id="KW-0805">Transcription regulation</keyword>
<organism evidence="14 15">
    <name type="scientific">Polypterus senegalus</name>
    <name type="common">Senegal bichir</name>
    <dbReference type="NCBI Taxonomy" id="55291"/>
    <lineage>
        <taxon>Eukaryota</taxon>
        <taxon>Metazoa</taxon>
        <taxon>Chordata</taxon>
        <taxon>Craniata</taxon>
        <taxon>Vertebrata</taxon>
        <taxon>Euteleostomi</taxon>
        <taxon>Actinopterygii</taxon>
        <taxon>Polypteriformes</taxon>
        <taxon>Polypteridae</taxon>
        <taxon>Polypterus</taxon>
    </lineage>
</organism>
<evidence type="ECO:0000256" key="7">
    <source>
        <dbReference type="ARBA" id="ARBA00023242"/>
    </source>
</evidence>
<dbReference type="EMBL" id="JAATIS010009265">
    <property type="protein sequence ID" value="KAG2456088.1"/>
    <property type="molecule type" value="Genomic_DNA"/>
</dbReference>
<dbReference type="RefSeq" id="XP_039632188.1">
    <property type="nucleotide sequence ID" value="XM_039776254.1"/>
</dbReference>
<dbReference type="GO" id="GO:0007423">
    <property type="term" value="P:sensory organ development"/>
    <property type="evidence" value="ECO:0007669"/>
    <property type="project" value="TreeGrafter"/>
</dbReference>
<dbReference type="PROSITE" id="PS50888">
    <property type="entry name" value="BHLH"/>
    <property type="match status" value="1"/>
</dbReference>
<feature type="region of interest" description="Disordered" evidence="12">
    <location>
        <begin position="1"/>
        <end position="73"/>
    </location>
</feature>
<keyword evidence="6" id="KW-0804">Transcription</keyword>
<keyword evidence="5" id="KW-0238">DNA-binding</keyword>
<evidence type="ECO:0000256" key="4">
    <source>
        <dbReference type="ARBA" id="ARBA00023015"/>
    </source>
</evidence>
<dbReference type="GO" id="GO:0005634">
    <property type="term" value="C:nucleus"/>
    <property type="evidence" value="ECO:0007669"/>
    <property type="project" value="UniProtKB-SubCell"/>
</dbReference>
<evidence type="ECO:0000256" key="9">
    <source>
        <dbReference type="ARBA" id="ARBA00067368"/>
    </source>
</evidence>
<dbReference type="GO" id="GO:0045944">
    <property type="term" value="P:positive regulation of transcription by RNA polymerase II"/>
    <property type="evidence" value="ECO:0007669"/>
    <property type="project" value="TreeGrafter"/>
</dbReference>
<dbReference type="InterPro" id="IPR050359">
    <property type="entry name" value="bHLH_transcription_factors"/>
</dbReference>
<dbReference type="OrthoDB" id="5969565at2759"/>
<comment type="subcellular location">
    <subcellularLocation>
        <location evidence="1">Nucleus</location>
    </subcellularLocation>
</comment>
<proteinExistence type="predicted"/>
<evidence type="ECO:0000256" key="5">
    <source>
        <dbReference type="ARBA" id="ARBA00023125"/>
    </source>
</evidence>
<dbReference type="SUPFAM" id="SSF47459">
    <property type="entry name" value="HLH, helix-loop-helix DNA-binding domain"/>
    <property type="match status" value="1"/>
</dbReference>
<feature type="compositionally biased region" description="Basic residues" evidence="12">
    <location>
        <begin position="1"/>
        <end position="12"/>
    </location>
</feature>
<comment type="caution">
    <text evidence="14">The sequence shown here is derived from an EMBL/GenBank/DDBJ whole genome shotgun (WGS) entry which is preliminary data.</text>
</comment>
<evidence type="ECO:0000256" key="8">
    <source>
        <dbReference type="ARBA" id="ARBA00064489"/>
    </source>
</evidence>
<feature type="compositionally biased region" description="Basic and acidic residues" evidence="12">
    <location>
        <begin position="14"/>
        <end position="23"/>
    </location>
</feature>
<evidence type="ECO:0000256" key="12">
    <source>
        <dbReference type="SAM" id="MobiDB-lite"/>
    </source>
</evidence>
<dbReference type="GO" id="GO:0046983">
    <property type="term" value="F:protein dimerization activity"/>
    <property type="evidence" value="ECO:0007669"/>
    <property type="project" value="InterPro"/>
</dbReference>
<evidence type="ECO:0000256" key="1">
    <source>
        <dbReference type="ARBA" id="ARBA00004123"/>
    </source>
</evidence>
<keyword evidence="2" id="KW-0678">Repressor</keyword>
<dbReference type="GO" id="GO:0061564">
    <property type="term" value="P:axon development"/>
    <property type="evidence" value="ECO:0007669"/>
    <property type="project" value="TreeGrafter"/>
</dbReference>
<feature type="non-terminal residue" evidence="14">
    <location>
        <position position="169"/>
    </location>
</feature>
<dbReference type="GeneID" id="120543261"/>
<dbReference type="GO" id="GO:0070888">
    <property type="term" value="F:E-box binding"/>
    <property type="evidence" value="ECO:0007669"/>
    <property type="project" value="TreeGrafter"/>
</dbReference>
<keyword evidence="15" id="KW-1185">Reference proteome</keyword>
<dbReference type="FunFam" id="4.10.280.10:FF:000065">
    <property type="entry name" value="class A basic helix-loop-helix protein 15"/>
    <property type="match status" value="1"/>
</dbReference>
<dbReference type="PANTHER" id="PTHR19290:SF160">
    <property type="entry name" value="CLASS A BASIC HELIX-LOOP-HELIX PROTEIN 15"/>
    <property type="match status" value="1"/>
</dbReference>
<dbReference type="PANTHER" id="PTHR19290">
    <property type="entry name" value="BASIC HELIX-LOOP-HELIX PROTEIN NEUROGENIN-RELATED"/>
    <property type="match status" value="1"/>
</dbReference>
<evidence type="ECO:0000259" key="13">
    <source>
        <dbReference type="PROSITE" id="PS50888"/>
    </source>
</evidence>
<dbReference type="Proteomes" id="UP000886611">
    <property type="component" value="Unassembled WGS sequence"/>
</dbReference>
<dbReference type="InterPro" id="IPR011598">
    <property type="entry name" value="bHLH_dom"/>
</dbReference>
<dbReference type="InterPro" id="IPR036638">
    <property type="entry name" value="HLH_DNA-bd_sf"/>
</dbReference>
<protein>
    <recommendedName>
        <fullName evidence="9">Class A basic helix-loop-helix protein 15</fullName>
    </recommendedName>
    <alternativeName>
        <fullName evidence="11">Class B basic helix-loop-helix protein 8</fullName>
    </alternativeName>
    <alternativeName>
        <fullName evidence="10">Muscle, intestine and stomach expression 1</fullName>
    </alternativeName>
</protein>
<gene>
    <name evidence="14" type="primary">Bhlha15</name>
    <name evidence="14" type="ORF">GTO96_0007915</name>
</gene>